<feature type="non-terminal residue" evidence="1">
    <location>
        <position position="1"/>
    </location>
</feature>
<keyword evidence="2" id="KW-1185">Reference proteome</keyword>
<proteinExistence type="predicted"/>
<dbReference type="OrthoDB" id="3263578at2759"/>
<evidence type="ECO:0000313" key="2">
    <source>
        <dbReference type="Proteomes" id="UP000027265"/>
    </source>
</evidence>
<reference evidence="2" key="1">
    <citation type="journal article" date="2014" name="Proc. Natl. Acad. Sci. U.S.A.">
        <title>Extensive sampling of basidiomycete genomes demonstrates inadequacy of the white-rot/brown-rot paradigm for wood decay fungi.</title>
        <authorList>
            <person name="Riley R."/>
            <person name="Salamov A.A."/>
            <person name="Brown D.W."/>
            <person name="Nagy L.G."/>
            <person name="Floudas D."/>
            <person name="Held B.W."/>
            <person name="Levasseur A."/>
            <person name="Lombard V."/>
            <person name="Morin E."/>
            <person name="Otillar R."/>
            <person name="Lindquist E.A."/>
            <person name="Sun H."/>
            <person name="LaButti K.M."/>
            <person name="Schmutz J."/>
            <person name="Jabbour D."/>
            <person name="Luo H."/>
            <person name="Baker S.E."/>
            <person name="Pisabarro A.G."/>
            <person name="Walton J.D."/>
            <person name="Blanchette R.A."/>
            <person name="Henrissat B."/>
            <person name="Martin F."/>
            <person name="Cullen D."/>
            <person name="Hibbett D.S."/>
            <person name="Grigoriev I.V."/>
        </authorList>
    </citation>
    <scope>NUCLEOTIDE SEQUENCE [LARGE SCALE GENOMIC DNA]</scope>
    <source>
        <strain evidence="2">MUCL 33604</strain>
    </source>
</reference>
<sequence length="115" mass="13496">IILGTDWLHEHNPEVEWQDYNLKFTHCPNTCQIKGPGIEPFLTEPYTPLMEQGKEAIPACKINRVRVRAHGNKSIELAKREAKGQKEKTFEEMVPPEYRKYQKVFKKKASERFPK</sequence>
<gene>
    <name evidence="1" type="ORF">JAAARDRAFT_82576</name>
</gene>
<protein>
    <submittedName>
        <fullName evidence="1">Uncharacterized protein</fullName>
    </submittedName>
</protein>
<organism evidence="1 2">
    <name type="scientific">Jaapia argillacea MUCL 33604</name>
    <dbReference type="NCBI Taxonomy" id="933084"/>
    <lineage>
        <taxon>Eukaryota</taxon>
        <taxon>Fungi</taxon>
        <taxon>Dikarya</taxon>
        <taxon>Basidiomycota</taxon>
        <taxon>Agaricomycotina</taxon>
        <taxon>Agaricomycetes</taxon>
        <taxon>Agaricomycetidae</taxon>
        <taxon>Jaapiales</taxon>
        <taxon>Jaapiaceae</taxon>
        <taxon>Jaapia</taxon>
    </lineage>
</organism>
<name>A0A067Q3J0_9AGAM</name>
<dbReference type="HOGENOM" id="CLU_2203229_0_0_1"/>
<dbReference type="InParanoid" id="A0A067Q3J0"/>
<dbReference type="Proteomes" id="UP000027265">
    <property type="component" value="Unassembled WGS sequence"/>
</dbReference>
<dbReference type="AlphaFoldDB" id="A0A067Q3J0"/>
<evidence type="ECO:0000313" key="1">
    <source>
        <dbReference type="EMBL" id="KDQ58052.1"/>
    </source>
</evidence>
<accession>A0A067Q3J0</accession>
<dbReference type="EMBL" id="KL197718">
    <property type="protein sequence ID" value="KDQ58052.1"/>
    <property type="molecule type" value="Genomic_DNA"/>
</dbReference>
<feature type="non-terminal residue" evidence="1">
    <location>
        <position position="115"/>
    </location>
</feature>